<dbReference type="InterPro" id="IPR020084">
    <property type="entry name" value="NUDIX_hydrolase_CS"/>
</dbReference>
<comment type="cofactor">
    <cofactor evidence="1">
        <name>Mg(2+)</name>
        <dbReference type="ChEBI" id="CHEBI:18420"/>
    </cofactor>
</comment>
<dbReference type="Gene3D" id="3.90.79.10">
    <property type="entry name" value="Nucleoside Triphosphate Pyrophosphohydrolase"/>
    <property type="match status" value="1"/>
</dbReference>
<keyword evidence="2" id="KW-0378">Hydrolase</keyword>
<keyword evidence="5" id="KW-1185">Reference proteome</keyword>
<gene>
    <name evidence="4" type="ORF">SAMN05421831_11138</name>
</gene>
<accession>A0A1H6U1V7</accession>
<dbReference type="PROSITE" id="PS51462">
    <property type="entry name" value="NUDIX"/>
    <property type="match status" value="1"/>
</dbReference>
<dbReference type="OrthoDB" id="9806150at2"/>
<evidence type="ECO:0000256" key="2">
    <source>
        <dbReference type="ARBA" id="ARBA00022801"/>
    </source>
</evidence>
<dbReference type="InterPro" id="IPR015797">
    <property type="entry name" value="NUDIX_hydrolase-like_dom_sf"/>
</dbReference>
<dbReference type="NCBIfam" id="NF008736">
    <property type="entry name" value="PRK11762.1"/>
    <property type="match status" value="1"/>
</dbReference>
<reference evidence="5" key="1">
    <citation type="submission" date="2016-10" db="EMBL/GenBank/DDBJ databases">
        <authorList>
            <person name="Varghese N."/>
            <person name="Submissions S."/>
        </authorList>
    </citation>
    <scope>NUCLEOTIDE SEQUENCE [LARGE SCALE GENOMIC DNA]</scope>
    <source>
        <strain evidence="5">DSM 7165</strain>
    </source>
</reference>
<evidence type="ECO:0000313" key="5">
    <source>
        <dbReference type="Proteomes" id="UP000242999"/>
    </source>
</evidence>
<dbReference type="GO" id="GO:0006753">
    <property type="term" value="P:nucleoside phosphate metabolic process"/>
    <property type="evidence" value="ECO:0007669"/>
    <property type="project" value="TreeGrafter"/>
</dbReference>
<dbReference type="RefSeq" id="WP_093311384.1">
    <property type="nucleotide sequence ID" value="NZ_FNYH01000011.1"/>
</dbReference>
<dbReference type="AlphaFoldDB" id="A0A1H6U1V7"/>
<evidence type="ECO:0000256" key="1">
    <source>
        <dbReference type="ARBA" id="ARBA00001946"/>
    </source>
</evidence>
<dbReference type="EMBL" id="FNYH01000011">
    <property type="protein sequence ID" value="SEI81932.1"/>
    <property type="molecule type" value="Genomic_DNA"/>
</dbReference>
<evidence type="ECO:0000313" key="4">
    <source>
        <dbReference type="EMBL" id="SEI81932.1"/>
    </source>
</evidence>
<feature type="domain" description="Nudix hydrolase" evidence="3">
    <location>
        <begin position="46"/>
        <end position="188"/>
    </location>
</feature>
<dbReference type="PROSITE" id="PS00893">
    <property type="entry name" value="NUDIX_BOX"/>
    <property type="match status" value="1"/>
</dbReference>
<dbReference type="Pfam" id="PF00293">
    <property type="entry name" value="NUDIX"/>
    <property type="match status" value="1"/>
</dbReference>
<dbReference type="PANTHER" id="PTHR11839:SF12">
    <property type="entry name" value="ADP COMPOUNDS HYDROLASE NUDE"/>
    <property type="match status" value="1"/>
</dbReference>
<dbReference type="Proteomes" id="UP000242999">
    <property type="component" value="Unassembled WGS sequence"/>
</dbReference>
<name>A0A1H6U1V7_9GAMM</name>
<organism evidence="4 5">
    <name type="scientific">Allopseudospirillum japonicum</name>
    <dbReference type="NCBI Taxonomy" id="64971"/>
    <lineage>
        <taxon>Bacteria</taxon>
        <taxon>Pseudomonadati</taxon>
        <taxon>Pseudomonadota</taxon>
        <taxon>Gammaproteobacteria</taxon>
        <taxon>Oceanospirillales</taxon>
        <taxon>Oceanospirillaceae</taxon>
        <taxon>Allopseudospirillum</taxon>
    </lineage>
</organism>
<dbReference type="GO" id="GO:0019144">
    <property type="term" value="F:ADP-sugar diphosphatase activity"/>
    <property type="evidence" value="ECO:0007669"/>
    <property type="project" value="TreeGrafter"/>
</dbReference>
<protein>
    <submittedName>
        <fullName evidence="4">ADP-ribose diphosphatase</fullName>
    </submittedName>
</protein>
<dbReference type="GO" id="GO:0019693">
    <property type="term" value="P:ribose phosphate metabolic process"/>
    <property type="evidence" value="ECO:0007669"/>
    <property type="project" value="TreeGrafter"/>
</dbReference>
<dbReference type="FunFam" id="3.90.79.10:FF:000006">
    <property type="entry name" value="ADP compounds hydrolase NudE"/>
    <property type="match status" value="1"/>
</dbReference>
<dbReference type="InterPro" id="IPR000086">
    <property type="entry name" value="NUDIX_hydrolase_dom"/>
</dbReference>
<dbReference type="GO" id="GO:0005829">
    <property type="term" value="C:cytosol"/>
    <property type="evidence" value="ECO:0007669"/>
    <property type="project" value="TreeGrafter"/>
</dbReference>
<dbReference type="STRING" id="64971.SAMN05421831_11138"/>
<dbReference type="PANTHER" id="PTHR11839">
    <property type="entry name" value="UDP/ADP-SUGAR PYROPHOSPHATASE"/>
    <property type="match status" value="1"/>
</dbReference>
<dbReference type="SUPFAM" id="SSF55811">
    <property type="entry name" value="Nudix"/>
    <property type="match status" value="1"/>
</dbReference>
<sequence length="188" mass="20927">MSGHSRPQKPQILAQHVLARSRLFAIEEMQLRFSNGVERTYERLAGGGRGAVMMVAMPDPEHVILIREYAGGLHDYCLSLPKGLVDAGEDIYQAANRELKEEVGMGAGTLEFLTELTLAPNYIGHKMSVLIARDLYPCQLEGDEPEPLIVETHPLAALEHLILHDTLQEARAIAALYMTRTRLQQDTL</sequence>
<proteinExistence type="predicted"/>
<evidence type="ECO:0000259" key="3">
    <source>
        <dbReference type="PROSITE" id="PS51462"/>
    </source>
</evidence>